<proteinExistence type="inferred from homology"/>
<keyword evidence="4" id="KW-0732">Signal</keyword>
<evidence type="ECO:0000256" key="3">
    <source>
        <dbReference type="SAM" id="Phobius"/>
    </source>
</evidence>
<sequence length="484" mass="53958">MKGLLFFLALAAVFASGYAGEYTAAVVEFQPAKSATPSQTIEDNVHEYTVFIENAKREAAQIIVFPEYGLTGMVQDQPERYAVEIPDVGSGPTYSDLNLQRLANAAREHGMYVVVNILEKANDTANKTIYYNTNFVLNNHGKILAKYRKINLFLEPLLTPGAQDQKNTFQTDFNEKFGMFICFDILFYYPSRSTIASGEIKNVIFTTAWFSTVAILQPLNVQHGYAVANRVNLLASNMNNVTAGNGGSGIYGSNGAVLSYYISGLGSSRLLISKVGSNVQQSFRTQGLKGFNTFNGKTELDSYITQERFDSNRFTIRKIELSTGVETVEKVCQKKFCCEFNINAVVPTIEEVYQLVAYDGEDSKESKIRGRIRICALMVCDSRGESCASRSILSTTKFLNISVHTEAKNEKEHFYQPVTLRTKLTPLEPLTQEESINEDIRTINVFTKNNTDIILFGLYGRSSGSTIFISSTLLVFVVVFRTLF</sequence>
<evidence type="ECO:0000313" key="6">
    <source>
        <dbReference type="EMBL" id="CAH1995459.1"/>
    </source>
</evidence>
<keyword evidence="3" id="KW-0472">Membrane</keyword>
<dbReference type="InterPro" id="IPR003010">
    <property type="entry name" value="C-N_Hydrolase"/>
</dbReference>
<evidence type="ECO:0000256" key="1">
    <source>
        <dbReference type="ARBA" id="ARBA00008225"/>
    </source>
</evidence>
<keyword evidence="3" id="KW-0812">Transmembrane</keyword>
<organism evidence="6 7">
    <name type="scientific">Acanthoscelides obtectus</name>
    <name type="common">Bean weevil</name>
    <name type="synonym">Bruchus obtectus</name>
    <dbReference type="NCBI Taxonomy" id="200917"/>
    <lineage>
        <taxon>Eukaryota</taxon>
        <taxon>Metazoa</taxon>
        <taxon>Ecdysozoa</taxon>
        <taxon>Arthropoda</taxon>
        <taxon>Hexapoda</taxon>
        <taxon>Insecta</taxon>
        <taxon>Pterygota</taxon>
        <taxon>Neoptera</taxon>
        <taxon>Endopterygota</taxon>
        <taxon>Coleoptera</taxon>
        <taxon>Polyphaga</taxon>
        <taxon>Cucujiformia</taxon>
        <taxon>Chrysomeloidea</taxon>
        <taxon>Chrysomelidae</taxon>
        <taxon>Bruchinae</taxon>
        <taxon>Bruchini</taxon>
        <taxon>Acanthoscelides</taxon>
    </lineage>
</organism>
<gene>
    <name evidence="6" type="ORF">ACAOBT_LOCUS22620</name>
</gene>
<dbReference type="OrthoDB" id="10250282at2759"/>
<dbReference type="PANTHER" id="PTHR10609:SF14">
    <property type="entry name" value="BIOTINIDASE"/>
    <property type="match status" value="1"/>
</dbReference>
<comment type="similarity">
    <text evidence="1">Belongs to the carbon-nitrogen hydrolase superfamily. BTD/VNN family.</text>
</comment>
<dbReference type="InterPro" id="IPR040154">
    <property type="entry name" value="Biotinidase/VNN"/>
</dbReference>
<accession>A0A9P0LES2</accession>
<dbReference type="InterPro" id="IPR043957">
    <property type="entry name" value="Vanin_C"/>
</dbReference>
<dbReference type="EMBL" id="CAKOFQ010007229">
    <property type="protein sequence ID" value="CAH1995459.1"/>
    <property type="molecule type" value="Genomic_DNA"/>
</dbReference>
<keyword evidence="3" id="KW-1133">Transmembrane helix</keyword>
<evidence type="ECO:0000256" key="2">
    <source>
        <dbReference type="ARBA" id="ARBA00022801"/>
    </source>
</evidence>
<protein>
    <recommendedName>
        <fullName evidence="5">CN hydrolase domain-containing protein</fullName>
    </recommendedName>
</protein>
<dbReference type="Pfam" id="PF00795">
    <property type="entry name" value="CN_hydrolase"/>
    <property type="match status" value="1"/>
</dbReference>
<dbReference type="InterPro" id="IPR036526">
    <property type="entry name" value="C-N_Hydrolase_sf"/>
</dbReference>
<feature type="domain" description="CN hydrolase" evidence="5">
    <location>
        <begin position="22"/>
        <end position="281"/>
    </location>
</feature>
<comment type="caution">
    <text evidence="6">The sequence shown here is derived from an EMBL/GenBank/DDBJ whole genome shotgun (WGS) entry which is preliminary data.</text>
</comment>
<name>A0A9P0LES2_ACAOB</name>
<feature type="transmembrane region" description="Helical" evidence="3">
    <location>
        <begin position="458"/>
        <end position="480"/>
    </location>
</feature>
<dbReference type="Proteomes" id="UP001152888">
    <property type="component" value="Unassembled WGS sequence"/>
</dbReference>
<reference evidence="6" key="1">
    <citation type="submission" date="2022-03" db="EMBL/GenBank/DDBJ databases">
        <authorList>
            <person name="Sayadi A."/>
        </authorList>
    </citation>
    <scope>NUCLEOTIDE SEQUENCE</scope>
</reference>
<keyword evidence="7" id="KW-1185">Reference proteome</keyword>
<dbReference type="Gene3D" id="3.60.110.10">
    <property type="entry name" value="Carbon-nitrogen hydrolase"/>
    <property type="match status" value="1"/>
</dbReference>
<keyword evidence="2" id="KW-0378">Hydrolase</keyword>
<dbReference type="PANTHER" id="PTHR10609">
    <property type="entry name" value="BIOTINIDASE-RELATED"/>
    <property type="match status" value="1"/>
</dbReference>
<evidence type="ECO:0000256" key="4">
    <source>
        <dbReference type="SAM" id="SignalP"/>
    </source>
</evidence>
<feature type="signal peptide" evidence="4">
    <location>
        <begin position="1"/>
        <end position="19"/>
    </location>
</feature>
<dbReference type="Pfam" id="PF19018">
    <property type="entry name" value="Vanin_C"/>
    <property type="match status" value="1"/>
</dbReference>
<dbReference type="SUPFAM" id="SSF56317">
    <property type="entry name" value="Carbon-nitrogen hydrolase"/>
    <property type="match status" value="1"/>
</dbReference>
<dbReference type="PROSITE" id="PS50263">
    <property type="entry name" value="CN_HYDROLASE"/>
    <property type="match status" value="1"/>
</dbReference>
<dbReference type="GO" id="GO:0016787">
    <property type="term" value="F:hydrolase activity"/>
    <property type="evidence" value="ECO:0007669"/>
    <property type="project" value="UniProtKB-KW"/>
</dbReference>
<feature type="chain" id="PRO_5040217125" description="CN hydrolase domain-containing protein" evidence="4">
    <location>
        <begin position="20"/>
        <end position="484"/>
    </location>
</feature>
<dbReference type="AlphaFoldDB" id="A0A9P0LES2"/>
<evidence type="ECO:0000259" key="5">
    <source>
        <dbReference type="PROSITE" id="PS50263"/>
    </source>
</evidence>
<evidence type="ECO:0000313" key="7">
    <source>
        <dbReference type="Proteomes" id="UP001152888"/>
    </source>
</evidence>